<evidence type="ECO:0000313" key="3">
    <source>
        <dbReference type="EMBL" id="TKR25044.1"/>
    </source>
</evidence>
<feature type="transmembrane region" description="Helical" evidence="1">
    <location>
        <begin position="39"/>
        <end position="61"/>
    </location>
</feature>
<evidence type="ECO:0000259" key="2">
    <source>
        <dbReference type="Pfam" id="PF07331"/>
    </source>
</evidence>
<evidence type="ECO:0000313" key="4">
    <source>
        <dbReference type="Proteomes" id="UP000308037"/>
    </source>
</evidence>
<keyword evidence="4" id="KW-1185">Reference proteome</keyword>
<feature type="transmembrane region" description="Helical" evidence="1">
    <location>
        <begin position="12"/>
        <end position="33"/>
    </location>
</feature>
<dbReference type="EMBL" id="QKNX01000005">
    <property type="protein sequence ID" value="TKR25044.1"/>
    <property type="molecule type" value="Genomic_DNA"/>
</dbReference>
<feature type="transmembrane region" description="Helical" evidence="1">
    <location>
        <begin position="145"/>
        <end position="172"/>
    </location>
</feature>
<keyword evidence="1" id="KW-0472">Membrane</keyword>
<reference evidence="3 4" key="1">
    <citation type="submission" date="2019-04" db="EMBL/GenBank/DDBJ databases">
        <title>Natronomonas sp. F20-122 a newhaloarchaeon isolated from a saline saltern of Isla Bacuta, Huelva, Spain.</title>
        <authorList>
            <person name="Duran-Viseras A."/>
            <person name="Sanchez-Porro C."/>
            <person name="Ventosa A."/>
        </authorList>
    </citation>
    <scope>NUCLEOTIDE SEQUENCE [LARGE SCALE GENOMIC DNA]</scope>
    <source>
        <strain evidence="3 4">F20-122</strain>
    </source>
</reference>
<evidence type="ECO:0000256" key="1">
    <source>
        <dbReference type="SAM" id="Phobius"/>
    </source>
</evidence>
<keyword evidence="1" id="KW-1133">Transmembrane helix</keyword>
<dbReference type="Proteomes" id="UP000308037">
    <property type="component" value="Unassembled WGS sequence"/>
</dbReference>
<keyword evidence="1" id="KW-0812">Transmembrane</keyword>
<comment type="caution">
    <text evidence="3">The sequence shown here is derived from an EMBL/GenBank/DDBJ whole genome shotgun (WGS) entry which is preliminary data.</text>
</comment>
<accession>A0A4U5J8L1</accession>
<dbReference type="RefSeq" id="WP_137277079.1">
    <property type="nucleotide sequence ID" value="NZ_QKNX01000005.1"/>
</dbReference>
<organism evidence="3 4">
    <name type="scientific">Natronomonas salsuginis</name>
    <dbReference type="NCBI Taxonomy" id="2217661"/>
    <lineage>
        <taxon>Archaea</taxon>
        <taxon>Methanobacteriati</taxon>
        <taxon>Methanobacteriota</taxon>
        <taxon>Stenosarchaea group</taxon>
        <taxon>Halobacteria</taxon>
        <taxon>Halobacteriales</taxon>
        <taxon>Natronomonadaceae</taxon>
        <taxon>Natronomonas</taxon>
    </lineage>
</organism>
<dbReference type="Pfam" id="PF07331">
    <property type="entry name" value="TctB"/>
    <property type="match status" value="1"/>
</dbReference>
<dbReference type="InterPro" id="IPR009936">
    <property type="entry name" value="DUF1468"/>
</dbReference>
<sequence length="173" mass="19290">MTELKKYYKDSEFLVPFLGLVLGILMFVGAGSFTGLSRIWPQVISGVLSVGAFIVLVKYFIISANINVDLVDKLFSGDQYSDDSEKSKNAPHGERMMNNFQFMTLTLILFLVGIFLIGFLWSSPLYVAIYLLWHDYDLPIVVGEAGLIFIVSYVFNLILGVDLSTGLAWGVLI</sequence>
<gene>
    <name evidence="3" type="ORF">DM868_11785</name>
</gene>
<dbReference type="AlphaFoldDB" id="A0A4U5J8L1"/>
<proteinExistence type="predicted"/>
<feature type="transmembrane region" description="Helical" evidence="1">
    <location>
        <begin position="105"/>
        <end position="133"/>
    </location>
</feature>
<protein>
    <recommendedName>
        <fullName evidence="2">DUF1468 domain-containing protein</fullName>
    </recommendedName>
</protein>
<feature type="domain" description="DUF1468" evidence="2">
    <location>
        <begin position="20"/>
        <end position="163"/>
    </location>
</feature>
<name>A0A4U5J8L1_9EURY</name>